<dbReference type="STRING" id="929556.Solca_0576"/>
<dbReference type="Gene3D" id="3.40.50.1820">
    <property type="entry name" value="alpha/beta hydrolase"/>
    <property type="match status" value="1"/>
</dbReference>
<dbReference type="Proteomes" id="UP000007590">
    <property type="component" value="Chromosome"/>
</dbReference>
<dbReference type="AlphaFoldDB" id="H8KP69"/>
<keyword evidence="5" id="KW-1185">Reference proteome</keyword>
<dbReference type="PANTHER" id="PTHR43798:SF31">
    <property type="entry name" value="AB HYDROLASE SUPERFAMILY PROTEIN YCLE"/>
    <property type="match status" value="1"/>
</dbReference>
<dbReference type="EMBL" id="CP003349">
    <property type="protein sequence ID" value="AFD05706.1"/>
    <property type="molecule type" value="Genomic_DNA"/>
</dbReference>
<reference evidence="4" key="1">
    <citation type="submission" date="2012-02" db="EMBL/GenBank/DDBJ databases">
        <title>The complete genome of Solitalea canadensis DSM 3403.</title>
        <authorList>
            <consortium name="US DOE Joint Genome Institute (JGI-PGF)"/>
            <person name="Lucas S."/>
            <person name="Copeland A."/>
            <person name="Lapidus A."/>
            <person name="Glavina del Rio T."/>
            <person name="Dalin E."/>
            <person name="Tice H."/>
            <person name="Bruce D."/>
            <person name="Goodwin L."/>
            <person name="Pitluck S."/>
            <person name="Peters L."/>
            <person name="Ovchinnikova G."/>
            <person name="Lu M."/>
            <person name="Kyrpides N."/>
            <person name="Mavromatis K."/>
            <person name="Ivanova N."/>
            <person name="Brettin T."/>
            <person name="Detter J.C."/>
            <person name="Han C."/>
            <person name="Larimer F."/>
            <person name="Land M."/>
            <person name="Hauser L."/>
            <person name="Markowitz V."/>
            <person name="Cheng J.-F."/>
            <person name="Hugenholtz P."/>
            <person name="Woyke T."/>
            <person name="Wu D."/>
            <person name="Spring S."/>
            <person name="Schroeder M."/>
            <person name="Kopitz M."/>
            <person name="Brambilla E."/>
            <person name="Klenk H.-P."/>
            <person name="Eisen J.A."/>
        </authorList>
    </citation>
    <scope>NUCLEOTIDE SEQUENCE</scope>
    <source>
        <strain evidence="4">DSM 3403</strain>
    </source>
</reference>
<organism evidence="4 5">
    <name type="scientific">Solitalea canadensis (strain ATCC 29591 / DSM 3403 / JCM 21819 / LMG 8368 / NBRC 15130 / NCIMB 12057 / USAM 9D)</name>
    <name type="common">Flexibacter canadensis</name>
    <dbReference type="NCBI Taxonomy" id="929556"/>
    <lineage>
        <taxon>Bacteria</taxon>
        <taxon>Pseudomonadati</taxon>
        <taxon>Bacteroidota</taxon>
        <taxon>Sphingobacteriia</taxon>
        <taxon>Sphingobacteriales</taxon>
        <taxon>Sphingobacteriaceae</taxon>
        <taxon>Solitalea</taxon>
    </lineage>
</organism>
<keyword evidence="2" id="KW-0732">Signal</keyword>
<dbReference type="SUPFAM" id="SSF53474">
    <property type="entry name" value="alpha/beta-Hydrolases"/>
    <property type="match status" value="1"/>
</dbReference>
<gene>
    <name evidence="4" type="ordered locus">Solca_0576</name>
</gene>
<dbReference type="KEGG" id="scn:Solca_0576"/>
<dbReference type="InterPro" id="IPR000073">
    <property type="entry name" value="AB_hydrolase_1"/>
</dbReference>
<dbReference type="GO" id="GO:0016787">
    <property type="term" value="F:hydrolase activity"/>
    <property type="evidence" value="ECO:0007669"/>
    <property type="project" value="UniProtKB-KW"/>
</dbReference>
<evidence type="ECO:0000256" key="1">
    <source>
        <dbReference type="ARBA" id="ARBA00022801"/>
    </source>
</evidence>
<dbReference type="HOGENOM" id="CLU_071771_0_0_10"/>
<dbReference type="Pfam" id="PF00561">
    <property type="entry name" value="Abhydrolase_1"/>
    <property type="match status" value="1"/>
</dbReference>
<dbReference type="GO" id="GO:0016020">
    <property type="term" value="C:membrane"/>
    <property type="evidence" value="ECO:0007669"/>
    <property type="project" value="TreeGrafter"/>
</dbReference>
<sequence>MKKITFLIVLFAFILLYINVFAATNQPFEVKVTGKGKHTILFIPGFASSGDVWDETIETFSPDFKCYKLTMPGFAGTKAQENPSLKQWVEDISAFIKTEKINLPIVMGHSMGAVMAMMLAAKHPEQVSKIVIVDGLPCLPAVFNPAFKSNDSPDCNQSINQFTGMSDEAFKKAQNAGIKRLMIDISKFETVVNWTLQSDHRTVGKLFCDMSNIDLRAEIAGIQCPSLVLLEAPFKQFEGAMTAQFAQLKGAHLLYANKGLHFIMFDDKEWYLKQLSAFIK</sequence>
<name>H8KP69_SOLCM</name>
<dbReference type="PRINTS" id="PR00111">
    <property type="entry name" value="ABHYDROLASE"/>
</dbReference>
<feature type="chain" id="PRO_5003613243" evidence="2">
    <location>
        <begin position="23"/>
        <end position="280"/>
    </location>
</feature>
<dbReference type="RefSeq" id="WP_014678934.1">
    <property type="nucleotide sequence ID" value="NC_017770.1"/>
</dbReference>
<protein>
    <submittedName>
        <fullName evidence="4">Putative hydrolase or acyltransferase of alpha/beta superfamily</fullName>
    </submittedName>
</protein>
<accession>H8KP69</accession>
<keyword evidence="4" id="KW-0012">Acyltransferase</keyword>
<dbReference type="GO" id="GO:0016746">
    <property type="term" value="F:acyltransferase activity"/>
    <property type="evidence" value="ECO:0007669"/>
    <property type="project" value="UniProtKB-KW"/>
</dbReference>
<dbReference type="eggNOG" id="COG0596">
    <property type="taxonomic scope" value="Bacteria"/>
</dbReference>
<evidence type="ECO:0000256" key="2">
    <source>
        <dbReference type="SAM" id="SignalP"/>
    </source>
</evidence>
<keyword evidence="4" id="KW-0808">Transferase</keyword>
<dbReference type="PANTHER" id="PTHR43798">
    <property type="entry name" value="MONOACYLGLYCEROL LIPASE"/>
    <property type="match status" value="1"/>
</dbReference>
<dbReference type="OrthoDB" id="7172093at2"/>
<proteinExistence type="predicted"/>
<evidence type="ECO:0000259" key="3">
    <source>
        <dbReference type="Pfam" id="PF00561"/>
    </source>
</evidence>
<feature type="domain" description="AB hydrolase-1" evidence="3">
    <location>
        <begin position="39"/>
        <end position="139"/>
    </location>
</feature>
<evidence type="ECO:0000313" key="4">
    <source>
        <dbReference type="EMBL" id="AFD05706.1"/>
    </source>
</evidence>
<dbReference type="InterPro" id="IPR050266">
    <property type="entry name" value="AB_hydrolase_sf"/>
</dbReference>
<evidence type="ECO:0000313" key="5">
    <source>
        <dbReference type="Proteomes" id="UP000007590"/>
    </source>
</evidence>
<keyword evidence="1 4" id="KW-0378">Hydrolase</keyword>
<feature type="signal peptide" evidence="2">
    <location>
        <begin position="1"/>
        <end position="22"/>
    </location>
</feature>
<dbReference type="InterPro" id="IPR029058">
    <property type="entry name" value="AB_hydrolase_fold"/>
</dbReference>